<dbReference type="AlphaFoldDB" id="A0A0L0HLW6"/>
<dbReference type="GeneID" id="27692160"/>
<dbReference type="RefSeq" id="XP_016610097.1">
    <property type="nucleotide sequence ID" value="XM_016757188.1"/>
</dbReference>
<keyword evidence="2" id="KW-1185">Reference proteome</keyword>
<accession>A0A0L0HLW6</accession>
<name>A0A0L0HLW6_SPIPD</name>
<dbReference type="Proteomes" id="UP000053201">
    <property type="component" value="Unassembled WGS sequence"/>
</dbReference>
<dbReference type="EMBL" id="KQ257453">
    <property type="protein sequence ID" value="KND02058.1"/>
    <property type="molecule type" value="Genomic_DNA"/>
</dbReference>
<proteinExistence type="predicted"/>
<protein>
    <submittedName>
        <fullName evidence="1">Uncharacterized protein</fullName>
    </submittedName>
</protein>
<dbReference type="InParanoid" id="A0A0L0HLW6"/>
<dbReference type="VEuPathDB" id="FungiDB:SPPG_09035"/>
<gene>
    <name evidence="1" type="ORF">SPPG_09035</name>
</gene>
<reference evidence="1 2" key="1">
    <citation type="submission" date="2009-08" db="EMBL/GenBank/DDBJ databases">
        <title>The Genome Sequence of Spizellomyces punctatus strain DAOM BR117.</title>
        <authorList>
            <consortium name="The Broad Institute Genome Sequencing Platform"/>
            <person name="Russ C."/>
            <person name="Cuomo C."/>
            <person name="Shea T."/>
            <person name="Young S.K."/>
            <person name="Zeng Q."/>
            <person name="Koehrsen M."/>
            <person name="Haas B."/>
            <person name="Borodovsky M."/>
            <person name="Guigo R."/>
            <person name="Alvarado L."/>
            <person name="Berlin A."/>
            <person name="Bochicchio J."/>
            <person name="Borenstein D."/>
            <person name="Chapman S."/>
            <person name="Chen Z."/>
            <person name="Engels R."/>
            <person name="Freedman E."/>
            <person name="Gellesch M."/>
            <person name="Goldberg J."/>
            <person name="Griggs A."/>
            <person name="Gujja S."/>
            <person name="Heiman D."/>
            <person name="Hepburn T."/>
            <person name="Howarth C."/>
            <person name="Jen D."/>
            <person name="Larson L."/>
            <person name="Lewis B."/>
            <person name="Mehta T."/>
            <person name="Park D."/>
            <person name="Pearson M."/>
            <person name="Roberts A."/>
            <person name="Saif S."/>
            <person name="Shenoy N."/>
            <person name="Sisk P."/>
            <person name="Stolte C."/>
            <person name="Sykes S."/>
            <person name="Thomson T."/>
            <person name="Walk T."/>
            <person name="White J."/>
            <person name="Yandava C."/>
            <person name="Burger G."/>
            <person name="Gray M.W."/>
            <person name="Holland P.W.H."/>
            <person name="King N."/>
            <person name="Lang F.B.F."/>
            <person name="Roger A.J."/>
            <person name="Ruiz-Trillo I."/>
            <person name="Lander E."/>
            <person name="Nusbaum C."/>
        </authorList>
    </citation>
    <scope>NUCLEOTIDE SEQUENCE [LARGE SCALE GENOMIC DNA]</scope>
    <source>
        <strain evidence="1 2">DAOM BR117</strain>
    </source>
</reference>
<sequence>MIFNDRCQPKYDTSDTAFVERMLVLPFRSKFLKTEQEVKDSKLEYKYLADPFISDKFHVWQPYILEWLLEGHMKYLQNRFQNIPDSCKDWREEVSAVVDNLEEWLEDNVEEAEDAVLELKDIKAWMPQSMKLRFKDKKHLVDVLRKTLKNYVSDTGKGKDRMMDVFRGYQLKLQSCFR</sequence>
<evidence type="ECO:0000313" key="1">
    <source>
        <dbReference type="EMBL" id="KND02058.1"/>
    </source>
</evidence>
<organism evidence="1 2">
    <name type="scientific">Spizellomyces punctatus (strain DAOM BR117)</name>
    <dbReference type="NCBI Taxonomy" id="645134"/>
    <lineage>
        <taxon>Eukaryota</taxon>
        <taxon>Fungi</taxon>
        <taxon>Fungi incertae sedis</taxon>
        <taxon>Chytridiomycota</taxon>
        <taxon>Chytridiomycota incertae sedis</taxon>
        <taxon>Chytridiomycetes</taxon>
        <taxon>Spizellomycetales</taxon>
        <taxon>Spizellomycetaceae</taxon>
        <taxon>Spizellomyces</taxon>
    </lineage>
</organism>
<dbReference type="OrthoDB" id="2147280at2759"/>
<evidence type="ECO:0000313" key="2">
    <source>
        <dbReference type="Proteomes" id="UP000053201"/>
    </source>
</evidence>